<evidence type="ECO:0000256" key="7">
    <source>
        <dbReference type="RuleBase" id="RU367016"/>
    </source>
</evidence>
<proteinExistence type="inferred from homology"/>
<evidence type="ECO:0000256" key="4">
    <source>
        <dbReference type="ARBA" id="ARBA00022692"/>
    </source>
</evidence>
<protein>
    <submittedName>
        <fullName evidence="9">DedA family protein</fullName>
    </submittedName>
</protein>
<dbReference type="Proteomes" id="UP000461443">
    <property type="component" value="Unassembled WGS sequence"/>
</dbReference>
<gene>
    <name evidence="9" type="ORF">GRH90_17510</name>
</gene>
<dbReference type="InterPro" id="IPR032818">
    <property type="entry name" value="DedA-like"/>
</dbReference>
<feature type="transmembrane region" description="Helical" evidence="7">
    <location>
        <begin position="20"/>
        <end position="50"/>
    </location>
</feature>
<evidence type="ECO:0000256" key="3">
    <source>
        <dbReference type="ARBA" id="ARBA00022475"/>
    </source>
</evidence>
<accession>A0A845SNN4</accession>
<dbReference type="RefSeq" id="WP_162367411.1">
    <property type="nucleotide sequence ID" value="NZ_WUBS01000013.1"/>
</dbReference>
<comment type="caution">
    <text evidence="9">The sequence shown here is derived from an EMBL/GenBank/DDBJ whole genome shotgun (WGS) entry which is preliminary data.</text>
</comment>
<evidence type="ECO:0000313" key="10">
    <source>
        <dbReference type="Proteomes" id="UP000461443"/>
    </source>
</evidence>
<comment type="subcellular location">
    <subcellularLocation>
        <location evidence="1 7">Cell membrane</location>
        <topology evidence="1 7">Multi-pass membrane protein</topology>
    </subcellularLocation>
</comment>
<evidence type="ECO:0000256" key="5">
    <source>
        <dbReference type="ARBA" id="ARBA00022989"/>
    </source>
</evidence>
<evidence type="ECO:0000256" key="1">
    <source>
        <dbReference type="ARBA" id="ARBA00004651"/>
    </source>
</evidence>
<comment type="similarity">
    <text evidence="2 7">Belongs to the DedA family.</text>
</comment>
<dbReference type="InterPro" id="IPR032816">
    <property type="entry name" value="VTT_dom"/>
</dbReference>
<organism evidence="9 10">
    <name type="scientific">Acerihabitans arboris</name>
    <dbReference type="NCBI Taxonomy" id="2691583"/>
    <lineage>
        <taxon>Bacteria</taxon>
        <taxon>Pseudomonadati</taxon>
        <taxon>Pseudomonadota</taxon>
        <taxon>Gammaproteobacteria</taxon>
        <taxon>Enterobacterales</taxon>
        <taxon>Pectobacteriaceae</taxon>
        <taxon>Acerihabitans</taxon>
    </lineage>
</organism>
<name>A0A845SNN4_9GAMM</name>
<feature type="transmembrane region" description="Helical" evidence="7">
    <location>
        <begin position="62"/>
        <end position="82"/>
    </location>
</feature>
<evidence type="ECO:0000313" key="9">
    <source>
        <dbReference type="EMBL" id="NDL64534.1"/>
    </source>
</evidence>
<reference evidence="9 10" key="1">
    <citation type="submission" date="2019-12" db="EMBL/GenBank/DDBJ databases">
        <authorList>
            <person name="Lee S.D."/>
        </authorList>
    </citation>
    <scope>NUCLEOTIDE SEQUENCE [LARGE SCALE GENOMIC DNA]</scope>
    <source>
        <strain evidence="9 10">SAP-6</strain>
    </source>
</reference>
<keyword evidence="6 7" id="KW-0472">Membrane</keyword>
<keyword evidence="5 7" id="KW-1133">Transmembrane helix</keyword>
<feature type="transmembrane region" description="Helical" evidence="7">
    <location>
        <begin position="147"/>
        <end position="171"/>
    </location>
</feature>
<dbReference type="GO" id="GO:0005886">
    <property type="term" value="C:plasma membrane"/>
    <property type="evidence" value="ECO:0007669"/>
    <property type="project" value="UniProtKB-SubCell"/>
</dbReference>
<reference evidence="9 10" key="2">
    <citation type="submission" date="2020-02" db="EMBL/GenBank/DDBJ databases">
        <title>The new genus of Enterobacteriales.</title>
        <authorList>
            <person name="Kim I.S."/>
        </authorList>
    </citation>
    <scope>NUCLEOTIDE SEQUENCE [LARGE SCALE GENOMIC DNA]</scope>
    <source>
        <strain evidence="9 10">SAP-6</strain>
    </source>
</reference>
<evidence type="ECO:0000256" key="6">
    <source>
        <dbReference type="ARBA" id="ARBA00023136"/>
    </source>
</evidence>
<sequence length="176" mass="19598">MSLDEIIAHTTEFVRQHQFWAIPLVFILAFGESLAFLSLLLPATVMLLALGALIGEAGIDFWPVYASAVAGGFFGDWLSYWLGYHYQERLGQFWPFSRHPHMLARGQAFFDRWGIAGAFFGRFFGPLRAVVPLIAGICGMPRLYFQLANFGSAAVWAFGLLAPGAFGIQWISRFIG</sequence>
<dbReference type="PANTHER" id="PTHR30353">
    <property type="entry name" value="INNER MEMBRANE PROTEIN DEDA-RELATED"/>
    <property type="match status" value="1"/>
</dbReference>
<dbReference type="Pfam" id="PF09335">
    <property type="entry name" value="VTT_dom"/>
    <property type="match status" value="1"/>
</dbReference>
<dbReference type="AlphaFoldDB" id="A0A845SNN4"/>
<feature type="domain" description="VTT" evidence="8">
    <location>
        <begin position="41"/>
        <end position="165"/>
    </location>
</feature>
<evidence type="ECO:0000259" key="8">
    <source>
        <dbReference type="Pfam" id="PF09335"/>
    </source>
</evidence>
<keyword evidence="3 7" id="KW-1003">Cell membrane</keyword>
<dbReference type="PANTHER" id="PTHR30353:SF15">
    <property type="entry name" value="INNER MEMBRANE PROTEIN YABI"/>
    <property type="match status" value="1"/>
</dbReference>
<feature type="transmembrane region" description="Helical" evidence="7">
    <location>
        <begin position="113"/>
        <end position="135"/>
    </location>
</feature>
<evidence type="ECO:0000256" key="2">
    <source>
        <dbReference type="ARBA" id="ARBA00010792"/>
    </source>
</evidence>
<keyword evidence="10" id="KW-1185">Reference proteome</keyword>
<keyword evidence="4 7" id="KW-0812">Transmembrane</keyword>
<dbReference type="EMBL" id="WUBS01000013">
    <property type="protein sequence ID" value="NDL64534.1"/>
    <property type="molecule type" value="Genomic_DNA"/>
</dbReference>